<proteinExistence type="predicted"/>
<accession>A0AA40FZ29</accession>
<organism evidence="1 2">
    <name type="scientific">Melipona bicolor</name>
    <dbReference type="NCBI Taxonomy" id="60889"/>
    <lineage>
        <taxon>Eukaryota</taxon>
        <taxon>Metazoa</taxon>
        <taxon>Ecdysozoa</taxon>
        <taxon>Arthropoda</taxon>
        <taxon>Hexapoda</taxon>
        <taxon>Insecta</taxon>
        <taxon>Pterygota</taxon>
        <taxon>Neoptera</taxon>
        <taxon>Endopterygota</taxon>
        <taxon>Hymenoptera</taxon>
        <taxon>Apocrita</taxon>
        <taxon>Aculeata</taxon>
        <taxon>Apoidea</taxon>
        <taxon>Anthophila</taxon>
        <taxon>Apidae</taxon>
        <taxon>Melipona</taxon>
    </lineage>
</organism>
<evidence type="ECO:0000313" key="1">
    <source>
        <dbReference type="EMBL" id="KAK1127997.1"/>
    </source>
</evidence>
<reference evidence="1" key="1">
    <citation type="submission" date="2021-10" db="EMBL/GenBank/DDBJ databases">
        <title>Melipona bicolor Genome sequencing and assembly.</title>
        <authorList>
            <person name="Araujo N.S."/>
            <person name="Arias M.C."/>
        </authorList>
    </citation>
    <scope>NUCLEOTIDE SEQUENCE</scope>
    <source>
        <strain evidence="1">USP_2M_L1-L4_2017</strain>
        <tissue evidence="1">Whole body</tissue>
    </source>
</reference>
<comment type="caution">
    <text evidence="1">The sequence shown here is derived from an EMBL/GenBank/DDBJ whole genome shotgun (WGS) entry which is preliminary data.</text>
</comment>
<protein>
    <submittedName>
        <fullName evidence="1">Uncharacterized protein</fullName>
    </submittedName>
</protein>
<keyword evidence="2" id="KW-1185">Reference proteome</keyword>
<dbReference type="Proteomes" id="UP001177670">
    <property type="component" value="Unassembled WGS sequence"/>
</dbReference>
<dbReference type="EMBL" id="JAHYIQ010000011">
    <property type="protein sequence ID" value="KAK1127997.1"/>
    <property type="molecule type" value="Genomic_DNA"/>
</dbReference>
<evidence type="ECO:0000313" key="2">
    <source>
        <dbReference type="Proteomes" id="UP001177670"/>
    </source>
</evidence>
<dbReference type="AlphaFoldDB" id="A0AA40FZ29"/>
<gene>
    <name evidence="1" type="ORF">K0M31_003490</name>
</gene>
<sequence length="63" mass="6693">MLFDVACAFEAATAAVRLSHRLSTAVGGWVATWAQTSKVDYLGPLRGSPEASRTSKCPVWLPG</sequence>
<name>A0AA40FZ29_9HYME</name>